<comment type="subcellular location">
    <subcellularLocation>
        <location evidence="2">Secreted</location>
    </subcellularLocation>
</comment>
<dbReference type="GO" id="GO:0005737">
    <property type="term" value="C:cytoplasm"/>
    <property type="evidence" value="ECO:0007669"/>
    <property type="project" value="TreeGrafter"/>
</dbReference>
<keyword evidence="9" id="KW-0408">Iron</keyword>
<dbReference type="GO" id="GO:0046872">
    <property type="term" value="F:metal ion binding"/>
    <property type="evidence" value="ECO:0007669"/>
    <property type="project" value="UniProtKB-KW"/>
</dbReference>
<dbReference type="Pfam" id="PF00149">
    <property type="entry name" value="Metallophos"/>
    <property type="match status" value="1"/>
</dbReference>
<feature type="domain" description="Calcineurin-like phosphoesterase" evidence="11">
    <location>
        <begin position="69"/>
        <end position="310"/>
    </location>
</feature>
<dbReference type="Proteomes" id="UP000323506">
    <property type="component" value="Chromosome A12"/>
</dbReference>
<comment type="subunit">
    <text evidence="4">Homodimer.</text>
</comment>
<keyword evidence="13" id="KW-1185">Reference proteome</keyword>
<dbReference type="PANTHER" id="PTHR32440:SF0">
    <property type="entry name" value="PHOSPHATASE DCR2-RELATED"/>
    <property type="match status" value="1"/>
</dbReference>
<evidence type="ECO:0000256" key="9">
    <source>
        <dbReference type="ARBA" id="ARBA00023004"/>
    </source>
</evidence>
<dbReference type="EMBL" id="CM017699">
    <property type="protein sequence ID" value="TYG89876.1"/>
    <property type="molecule type" value="Genomic_DNA"/>
</dbReference>
<dbReference type="GO" id="GO:0005576">
    <property type="term" value="C:extracellular region"/>
    <property type="evidence" value="ECO:0007669"/>
    <property type="project" value="UniProtKB-SubCell"/>
</dbReference>
<gene>
    <name evidence="12" type="ORF">ES288_A12G136300v1</name>
</gene>
<evidence type="ECO:0000256" key="8">
    <source>
        <dbReference type="ARBA" id="ARBA00022833"/>
    </source>
</evidence>
<keyword evidence="8" id="KW-0862">Zinc</keyword>
<dbReference type="Gene3D" id="3.60.21.10">
    <property type="match status" value="1"/>
</dbReference>
<protein>
    <recommendedName>
        <fullName evidence="11">Calcineurin-like phosphoesterase domain-containing protein</fullName>
    </recommendedName>
</protein>
<dbReference type="SUPFAM" id="SSF56300">
    <property type="entry name" value="Metallo-dependent phosphatases"/>
    <property type="match status" value="1"/>
</dbReference>
<evidence type="ECO:0000313" key="13">
    <source>
        <dbReference type="Proteomes" id="UP000323506"/>
    </source>
</evidence>
<evidence type="ECO:0000256" key="6">
    <source>
        <dbReference type="ARBA" id="ARBA00022723"/>
    </source>
</evidence>
<dbReference type="FunFam" id="3.60.21.10:FF:000038">
    <property type="entry name" value="Probable inactive purple acid phosphatase 29"/>
    <property type="match status" value="1"/>
</dbReference>
<evidence type="ECO:0000256" key="7">
    <source>
        <dbReference type="ARBA" id="ARBA00022729"/>
    </source>
</evidence>
<sequence>MERATMVRPSSTFVKINKKKLWVSLAIAVLSLCFVPINVSAAVRRETPQQHHLSRKPSPKLRFGRNGEFKILQVADMHYADGKTTPCEDVLPSQVDGCSDLNTTAFIHRMIEAEKPNFIVFTGDNIYGFDSKDSAKSMDAAFAPAIAARIPWAAVLGNHDQEGTLSREGVMKHIVGLNHTLSQLNPSELHVIDGFGNYNLEVGGVEGGDYSTVPAIPGYGWIKPSQQLWFQLTSAKLRRAYMSPPNAQKSSAPGLVYFHIPLPEVASFDSTNFTGVRQEDIGSASVNSGFFTSLVEAGDVKAAFTGHDHVNDFCGQLTGIQLCYGGGFGYHAYGKAGWPRRARVVVASLEKTEEGGWGTVKSIKTWKRLDDKHLTAIDGEVLWSKKHTGKYYYINVSEYFDLNRLSSFGLLCNKEFSLCKMVYGLEGFAVNGAVLVSNNPTNCDCIHMKHCFKNSILGNLMLEWNISTKICIF</sequence>
<evidence type="ECO:0000256" key="10">
    <source>
        <dbReference type="ARBA" id="ARBA00023180"/>
    </source>
</evidence>
<comment type="cofactor">
    <cofactor evidence="1">
        <name>Zn(2+)</name>
        <dbReference type="ChEBI" id="CHEBI:29105"/>
    </cofactor>
</comment>
<reference evidence="12 13" key="1">
    <citation type="submission" date="2019-06" db="EMBL/GenBank/DDBJ databases">
        <title>WGS assembly of Gossypium darwinii.</title>
        <authorList>
            <person name="Chen Z.J."/>
            <person name="Sreedasyam A."/>
            <person name="Ando A."/>
            <person name="Song Q."/>
            <person name="De L."/>
            <person name="Hulse-Kemp A."/>
            <person name="Ding M."/>
            <person name="Ye W."/>
            <person name="Kirkbride R."/>
            <person name="Jenkins J."/>
            <person name="Plott C."/>
            <person name="Lovell J."/>
            <person name="Lin Y.-M."/>
            <person name="Vaughn R."/>
            <person name="Liu B."/>
            <person name="Li W."/>
            <person name="Simpson S."/>
            <person name="Scheffler B."/>
            <person name="Saski C."/>
            <person name="Grover C."/>
            <person name="Hu G."/>
            <person name="Conover J."/>
            <person name="Carlson J."/>
            <person name="Shu S."/>
            <person name="Boston L."/>
            <person name="Williams M."/>
            <person name="Peterson D."/>
            <person name="Mcgee K."/>
            <person name="Jones D."/>
            <person name="Wendel J."/>
            <person name="Stelly D."/>
            <person name="Grimwood J."/>
            <person name="Schmutz J."/>
        </authorList>
    </citation>
    <scope>NUCLEOTIDE SEQUENCE [LARGE SCALE GENOMIC DNA]</scope>
    <source>
        <strain evidence="12">1808015.09</strain>
    </source>
</reference>
<accession>A0A5D2E8S0</accession>
<organism evidence="12 13">
    <name type="scientific">Gossypium darwinii</name>
    <name type="common">Darwin's cotton</name>
    <name type="synonym">Gossypium barbadense var. darwinii</name>
    <dbReference type="NCBI Taxonomy" id="34276"/>
    <lineage>
        <taxon>Eukaryota</taxon>
        <taxon>Viridiplantae</taxon>
        <taxon>Streptophyta</taxon>
        <taxon>Embryophyta</taxon>
        <taxon>Tracheophyta</taxon>
        <taxon>Spermatophyta</taxon>
        <taxon>Magnoliopsida</taxon>
        <taxon>eudicotyledons</taxon>
        <taxon>Gunneridae</taxon>
        <taxon>Pentapetalae</taxon>
        <taxon>rosids</taxon>
        <taxon>malvids</taxon>
        <taxon>Malvales</taxon>
        <taxon>Malvaceae</taxon>
        <taxon>Malvoideae</taxon>
        <taxon>Gossypium</taxon>
    </lineage>
</organism>
<dbReference type="InterPro" id="IPR004843">
    <property type="entry name" value="Calcineurin-like_PHP"/>
</dbReference>
<comment type="similarity">
    <text evidence="3">Belongs to the metallophosphoesterase superfamily. Purple acid phosphatase family.</text>
</comment>
<evidence type="ECO:0000313" key="12">
    <source>
        <dbReference type="EMBL" id="TYG89876.1"/>
    </source>
</evidence>
<evidence type="ECO:0000256" key="4">
    <source>
        <dbReference type="ARBA" id="ARBA00011738"/>
    </source>
</evidence>
<dbReference type="CDD" id="cd07383">
    <property type="entry name" value="MPP_Dcr2"/>
    <property type="match status" value="1"/>
</dbReference>
<evidence type="ECO:0000256" key="2">
    <source>
        <dbReference type="ARBA" id="ARBA00004613"/>
    </source>
</evidence>
<dbReference type="InterPro" id="IPR029052">
    <property type="entry name" value="Metallo-depent_PP-like"/>
</dbReference>
<keyword evidence="5" id="KW-0964">Secreted</keyword>
<keyword evidence="10" id="KW-0325">Glycoprotein</keyword>
<evidence type="ECO:0000259" key="11">
    <source>
        <dbReference type="Pfam" id="PF00149"/>
    </source>
</evidence>
<evidence type="ECO:0000256" key="5">
    <source>
        <dbReference type="ARBA" id="ARBA00022525"/>
    </source>
</evidence>
<evidence type="ECO:0000256" key="1">
    <source>
        <dbReference type="ARBA" id="ARBA00001947"/>
    </source>
</evidence>
<dbReference type="PANTHER" id="PTHR32440">
    <property type="entry name" value="PHOSPHATASE DCR2-RELATED-RELATED"/>
    <property type="match status" value="1"/>
</dbReference>
<keyword evidence="6" id="KW-0479">Metal-binding</keyword>
<evidence type="ECO:0000256" key="3">
    <source>
        <dbReference type="ARBA" id="ARBA00008723"/>
    </source>
</evidence>
<proteinExistence type="inferred from homology"/>
<dbReference type="GO" id="GO:0016788">
    <property type="term" value="F:hydrolase activity, acting on ester bonds"/>
    <property type="evidence" value="ECO:0007669"/>
    <property type="project" value="TreeGrafter"/>
</dbReference>
<name>A0A5D2E8S0_GOSDA</name>
<dbReference type="AlphaFoldDB" id="A0A5D2E8S0"/>
<keyword evidence="7" id="KW-0732">Signal</keyword>